<keyword evidence="3" id="KW-1185">Reference proteome</keyword>
<evidence type="ECO:0000313" key="2">
    <source>
        <dbReference type="EMBL" id="MBU8546312.1"/>
    </source>
</evidence>
<dbReference type="InterPro" id="IPR007024">
    <property type="entry name" value="BLUF_domain"/>
</dbReference>
<dbReference type="RefSeq" id="WP_216878327.1">
    <property type="nucleotide sequence ID" value="NZ_JAERQM010000007.1"/>
</dbReference>
<dbReference type="PROSITE" id="PS50925">
    <property type="entry name" value="BLUF"/>
    <property type="match status" value="1"/>
</dbReference>
<proteinExistence type="predicted"/>
<comment type="caution">
    <text evidence="2">The sequence shown here is derived from an EMBL/GenBank/DDBJ whole genome shotgun (WGS) entry which is preliminary data.</text>
</comment>
<evidence type="ECO:0000259" key="1">
    <source>
        <dbReference type="PROSITE" id="PS50925"/>
    </source>
</evidence>
<gene>
    <name evidence="2" type="ORF">JJQ90_21505</name>
</gene>
<evidence type="ECO:0000313" key="3">
    <source>
        <dbReference type="Proteomes" id="UP000689967"/>
    </source>
</evidence>
<reference evidence="2 3" key="1">
    <citation type="submission" date="2021-01" db="EMBL/GenBank/DDBJ databases">
        <title>Roseomonas sp. nov, a bacterium isolated from an oil production mixture in Yumen Oilfield.</title>
        <authorList>
            <person name="Wu D."/>
        </authorList>
    </citation>
    <scope>NUCLEOTIDE SEQUENCE [LARGE SCALE GENOMIC DNA]</scope>
    <source>
        <strain evidence="2 3">ROY-5-3</strain>
    </source>
</reference>
<dbReference type="SMART" id="SM01034">
    <property type="entry name" value="BLUF"/>
    <property type="match status" value="1"/>
</dbReference>
<sequence>MSAPLSAPVPTAGPLTQLIYASRPFGFSGDMLDDILMAARRNNKRDGLTGALVCRADLFLQWLEGPREKVTATFGRILRDDRHMEVGLIWVGDAPARLFPDWDMLDDPARSWMWSREAVRDGAMGRASAAEARAVFQRVAGEVATQTPMNIEIPRRHPTGTKF</sequence>
<accession>A0ABS6HET4</accession>
<dbReference type="Pfam" id="PF04940">
    <property type="entry name" value="BLUF"/>
    <property type="match status" value="1"/>
</dbReference>
<feature type="domain" description="BLUF" evidence="1">
    <location>
        <begin position="15"/>
        <end position="105"/>
    </location>
</feature>
<dbReference type="Proteomes" id="UP000689967">
    <property type="component" value="Unassembled WGS sequence"/>
</dbReference>
<dbReference type="EMBL" id="JAERQM010000007">
    <property type="protein sequence ID" value="MBU8546312.1"/>
    <property type="molecule type" value="Genomic_DNA"/>
</dbReference>
<protein>
    <submittedName>
        <fullName evidence="2">BLUF domain-containing protein</fullName>
    </submittedName>
</protein>
<name>A0ABS6HET4_9PROT</name>
<organism evidence="2 3">
    <name type="scientific">Falsiroseomonas oleicola</name>
    <dbReference type="NCBI Taxonomy" id="2801474"/>
    <lineage>
        <taxon>Bacteria</taxon>
        <taxon>Pseudomonadati</taxon>
        <taxon>Pseudomonadota</taxon>
        <taxon>Alphaproteobacteria</taxon>
        <taxon>Acetobacterales</taxon>
        <taxon>Roseomonadaceae</taxon>
        <taxon>Falsiroseomonas</taxon>
    </lineage>
</organism>